<evidence type="ECO:0000313" key="2">
    <source>
        <dbReference type="Proteomes" id="UP000604046"/>
    </source>
</evidence>
<dbReference type="AlphaFoldDB" id="A0A812NJB2"/>
<evidence type="ECO:0000313" key="1">
    <source>
        <dbReference type="EMBL" id="CAE7309854.1"/>
    </source>
</evidence>
<name>A0A812NJB2_9DINO</name>
<proteinExistence type="predicted"/>
<gene>
    <name evidence="1" type="ORF">SNAT2548_LOCUS16278</name>
</gene>
<protein>
    <submittedName>
        <fullName evidence="1">Uncharacterized protein</fullName>
    </submittedName>
</protein>
<dbReference type="EMBL" id="CAJNDS010002078">
    <property type="protein sequence ID" value="CAE7309854.1"/>
    <property type="molecule type" value="Genomic_DNA"/>
</dbReference>
<comment type="caution">
    <text evidence="1">The sequence shown here is derived from an EMBL/GenBank/DDBJ whole genome shotgun (WGS) entry which is preliminary data.</text>
</comment>
<organism evidence="1 2">
    <name type="scientific">Symbiodinium natans</name>
    <dbReference type="NCBI Taxonomy" id="878477"/>
    <lineage>
        <taxon>Eukaryota</taxon>
        <taxon>Sar</taxon>
        <taxon>Alveolata</taxon>
        <taxon>Dinophyceae</taxon>
        <taxon>Suessiales</taxon>
        <taxon>Symbiodiniaceae</taxon>
        <taxon>Symbiodinium</taxon>
    </lineage>
</organism>
<sequence>MVLRAQAFSEPVLNRVAVKRLRVVDAIREVRLADILRFFRTVLATNLLKFPFFEVSTGQEQRM</sequence>
<dbReference type="OrthoDB" id="10263506at2759"/>
<keyword evidence="2" id="KW-1185">Reference proteome</keyword>
<reference evidence="1" key="1">
    <citation type="submission" date="2021-02" db="EMBL/GenBank/DDBJ databases">
        <authorList>
            <person name="Dougan E. K."/>
            <person name="Rhodes N."/>
            <person name="Thang M."/>
            <person name="Chan C."/>
        </authorList>
    </citation>
    <scope>NUCLEOTIDE SEQUENCE</scope>
</reference>
<dbReference type="Proteomes" id="UP000604046">
    <property type="component" value="Unassembled WGS sequence"/>
</dbReference>
<accession>A0A812NJB2</accession>